<gene>
    <name evidence="6" type="ORF">S12H4_51155</name>
</gene>
<dbReference type="SUPFAM" id="SSF52540">
    <property type="entry name" value="P-loop containing nucleoside triphosphate hydrolases"/>
    <property type="match status" value="1"/>
</dbReference>
<sequence>MNLNELNPVQIEAVEYVDSPVLIFAGAGSGKTRVLAYKIVYLIEEKGLPPGNILAVTFTNKAAREMRSRVNALLHKRGKSRGKTAVPDWTYLPGGSNNVRVGTFHSVCARILRWEIQRLGYRQDFVIYDTDDQLRLLKQILEQDDYDLDLYPLQAFQS</sequence>
<evidence type="ECO:0000256" key="1">
    <source>
        <dbReference type="ARBA" id="ARBA00022741"/>
    </source>
</evidence>
<feature type="non-terminal residue" evidence="6">
    <location>
        <position position="158"/>
    </location>
</feature>
<dbReference type="Gene3D" id="3.40.50.300">
    <property type="entry name" value="P-loop containing nucleotide triphosphate hydrolases"/>
    <property type="match status" value="1"/>
</dbReference>
<dbReference type="AlphaFoldDB" id="X1U2G9"/>
<keyword evidence="4" id="KW-0067">ATP-binding</keyword>
<evidence type="ECO:0000313" key="6">
    <source>
        <dbReference type="EMBL" id="GAJ11724.1"/>
    </source>
</evidence>
<protein>
    <recommendedName>
        <fullName evidence="5">UvrD-like helicase ATP-binding domain-containing protein</fullName>
    </recommendedName>
</protein>
<dbReference type="PANTHER" id="PTHR11070:SF2">
    <property type="entry name" value="ATP-DEPENDENT DNA HELICASE SRS2"/>
    <property type="match status" value="1"/>
</dbReference>
<proteinExistence type="predicted"/>
<accession>X1U2G9</accession>
<dbReference type="Pfam" id="PF00580">
    <property type="entry name" value="UvrD-helicase"/>
    <property type="match status" value="1"/>
</dbReference>
<feature type="domain" description="UvrD-like helicase ATP-binding" evidence="5">
    <location>
        <begin position="4"/>
        <end position="158"/>
    </location>
</feature>
<evidence type="ECO:0000256" key="2">
    <source>
        <dbReference type="ARBA" id="ARBA00022801"/>
    </source>
</evidence>
<dbReference type="GO" id="GO:0043138">
    <property type="term" value="F:3'-5' DNA helicase activity"/>
    <property type="evidence" value="ECO:0007669"/>
    <property type="project" value="TreeGrafter"/>
</dbReference>
<dbReference type="GO" id="GO:0033202">
    <property type="term" value="C:DNA helicase complex"/>
    <property type="evidence" value="ECO:0007669"/>
    <property type="project" value="TreeGrafter"/>
</dbReference>
<name>X1U2G9_9ZZZZ</name>
<evidence type="ECO:0000259" key="5">
    <source>
        <dbReference type="PROSITE" id="PS51198"/>
    </source>
</evidence>
<dbReference type="GO" id="GO:0000725">
    <property type="term" value="P:recombinational repair"/>
    <property type="evidence" value="ECO:0007669"/>
    <property type="project" value="TreeGrafter"/>
</dbReference>
<keyword evidence="3" id="KW-0347">Helicase</keyword>
<keyword evidence="1" id="KW-0547">Nucleotide-binding</keyword>
<evidence type="ECO:0000256" key="4">
    <source>
        <dbReference type="ARBA" id="ARBA00022840"/>
    </source>
</evidence>
<dbReference type="PANTHER" id="PTHR11070">
    <property type="entry name" value="UVRD / RECB / PCRA DNA HELICASE FAMILY MEMBER"/>
    <property type="match status" value="1"/>
</dbReference>
<dbReference type="InterPro" id="IPR014016">
    <property type="entry name" value="UvrD-like_ATP-bd"/>
</dbReference>
<dbReference type="GO" id="GO:0003677">
    <property type="term" value="F:DNA binding"/>
    <property type="evidence" value="ECO:0007669"/>
    <property type="project" value="InterPro"/>
</dbReference>
<organism evidence="6">
    <name type="scientific">marine sediment metagenome</name>
    <dbReference type="NCBI Taxonomy" id="412755"/>
    <lineage>
        <taxon>unclassified sequences</taxon>
        <taxon>metagenomes</taxon>
        <taxon>ecological metagenomes</taxon>
    </lineage>
</organism>
<comment type="caution">
    <text evidence="6">The sequence shown here is derived from an EMBL/GenBank/DDBJ whole genome shotgun (WGS) entry which is preliminary data.</text>
</comment>
<reference evidence="6" key="1">
    <citation type="journal article" date="2014" name="Front. Microbiol.">
        <title>High frequency of phylogenetically diverse reductive dehalogenase-homologous genes in deep subseafloor sedimentary metagenomes.</title>
        <authorList>
            <person name="Kawai M."/>
            <person name="Futagami T."/>
            <person name="Toyoda A."/>
            <person name="Takaki Y."/>
            <person name="Nishi S."/>
            <person name="Hori S."/>
            <person name="Arai W."/>
            <person name="Tsubouchi T."/>
            <person name="Morono Y."/>
            <person name="Uchiyama I."/>
            <person name="Ito T."/>
            <person name="Fujiyama A."/>
            <person name="Inagaki F."/>
            <person name="Takami H."/>
        </authorList>
    </citation>
    <scope>NUCLEOTIDE SEQUENCE</scope>
    <source>
        <strain evidence="6">Expedition CK06-06</strain>
    </source>
</reference>
<dbReference type="PROSITE" id="PS51198">
    <property type="entry name" value="UVRD_HELICASE_ATP_BIND"/>
    <property type="match status" value="1"/>
</dbReference>
<dbReference type="GO" id="GO:0005524">
    <property type="term" value="F:ATP binding"/>
    <property type="evidence" value="ECO:0007669"/>
    <property type="project" value="UniProtKB-KW"/>
</dbReference>
<dbReference type="EMBL" id="BARW01032294">
    <property type="protein sequence ID" value="GAJ11724.1"/>
    <property type="molecule type" value="Genomic_DNA"/>
</dbReference>
<keyword evidence="2" id="KW-0378">Hydrolase</keyword>
<dbReference type="InterPro" id="IPR027417">
    <property type="entry name" value="P-loop_NTPase"/>
</dbReference>
<dbReference type="GO" id="GO:0016787">
    <property type="term" value="F:hydrolase activity"/>
    <property type="evidence" value="ECO:0007669"/>
    <property type="project" value="UniProtKB-KW"/>
</dbReference>
<evidence type="ECO:0000256" key="3">
    <source>
        <dbReference type="ARBA" id="ARBA00022806"/>
    </source>
</evidence>
<dbReference type="InterPro" id="IPR000212">
    <property type="entry name" value="DNA_helicase_UvrD/REP"/>
</dbReference>
<dbReference type="GO" id="GO:0005829">
    <property type="term" value="C:cytosol"/>
    <property type="evidence" value="ECO:0007669"/>
    <property type="project" value="TreeGrafter"/>
</dbReference>
<dbReference type="CDD" id="cd17932">
    <property type="entry name" value="DEXQc_UvrD"/>
    <property type="match status" value="1"/>
</dbReference>